<dbReference type="SUPFAM" id="SSF54593">
    <property type="entry name" value="Glyoxalase/Bleomycin resistance protein/Dihydroxybiphenyl dioxygenase"/>
    <property type="match status" value="1"/>
</dbReference>
<dbReference type="Gene3D" id="3.10.180.10">
    <property type="entry name" value="2,3-Dihydroxybiphenyl 1,2-Dioxygenase, domain 1"/>
    <property type="match status" value="1"/>
</dbReference>
<comment type="caution">
    <text evidence="2">The sequence shown here is derived from an EMBL/GenBank/DDBJ whole genome shotgun (WGS) entry which is preliminary data.</text>
</comment>
<dbReference type="InterPro" id="IPR029068">
    <property type="entry name" value="Glyas_Bleomycin-R_OHBP_Dase"/>
</dbReference>
<name>A0ABV7LPW2_9GAMM</name>
<dbReference type="PROSITE" id="PS51819">
    <property type="entry name" value="VOC"/>
    <property type="match status" value="1"/>
</dbReference>
<sequence>MMQRLSLDKAVFEVRDLDAMQRFCQEVLNLVLLLRTPRGATFELGADEYGHTQVLMLLAAERPSPPRRMTLEVTDEEFPGVCERLRRHGATLFESEGSSAPGCAWRVLHCEMPEGHHLQVISIDPRRCAPASLQLTTPHRQA</sequence>
<protein>
    <submittedName>
        <fullName evidence="2">VOC family protein</fullName>
    </submittedName>
</protein>
<dbReference type="Proteomes" id="UP001595579">
    <property type="component" value="Unassembled WGS sequence"/>
</dbReference>
<dbReference type="InterPro" id="IPR037523">
    <property type="entry name" value="VOC_core"/>
</dbReference>
<organism evidence="2 3">
    <name type="scientific">Litchfieldella rifensis</name>
    <dbReference type="NCBI Taxonomy" id="762643"/>
    <lineage>
        <taxon>Bacteria</taxon>
        <taxon>Pseudomonadati</taxon>
        <taxon>Pseudomonadota</taxon>
        <taxon>Gammaproteobacteria</taxon>
        <taxon>Oceanospirillales</taxon>
        <taxon>Halomonadaceae</taxon>
        <taxon>Litchfieldella</taxon>
    </lineage>
</organism>
<evidence type="ECO:0000259" key="1">
    <source>
        <dbReference type="PROSITE" id="PS51819"/>
    </source>
</evidence>
<evidence type="ECO:0000313" key="2">
    <source>
        <dbReference type="EMBL" id="MFC3284206.1"/>
    </source>
</evidence>
<keyword evidence="3" id="KW-1185">Reference proteome</keyword>
<feature type="domain" description="VOC" evidence="1">
    <location>
        <begin position="6"/>
        <end position="123"/>
    </location>
</feature>
<proteinExistence type="predicted"/>
<reference evidence="3" key="1">
    <citation type="journal article" date="2019" name="Int. J. Syst. Evol. Microbiol.">
        <title>The Global Catalogue of Microorganisms (GCM) 10K type strain sequencing project: providing services to taxonomists for standard genome sequencing and annotation.</title>
        <authorList>
            <consortium name="The Broad Institute Genomics Platform"/>
            <consortium name="The Broad Institute Genome Sequencing Center for Infectious Disease"/>
            <person name="Wu L."/>
            <person name="Ma J."/>
        </authorList>
    </citation>
    <scope>NUCLEOTIDE SEQUENCE [LARGE SCALE GENOMIC DNA]</scope>
    <source>
        <strain evidence="3">CECT 7698</strain>
    </source>
</reference>
<evidence type="ECO:0000313" key="3">
    <source>
        <dbReference type="Proteomes" id="UP001595579"/>
    </source>
</evidence>
<dbReference type="EMBL" id="JBHRUG010000023">
    <property type="protein sequence ID" value="MFC3284206.1"/>
    <property type="molecule type" value="Genomic_DNA"/>
</dbReference>
<gene>
    <name evidence="2" type="ORF">ACFOEV_11375</name>
</gene>
<accession>A0ABV7LPW2</accession>
<dbReference type="RefSeq" id="WP_386773962.1">
    <property type="nucleotide sequence ID" value="NZ_JBHRUG010000023.1"/>
</dbReference>